<dbReference type="SUPFAM" id="SSF50729">
    <property type="entry name" value="PH domain-like"/>
    <property type="match status" value="1"/>
</dbReference>
<dbReference type="PROSITE" id="PS50003">
    <property type="entry name" value="PH_DOMAIN"/>
    <property type="match status" value="1"/>
</dbReference>
<sequence length="448" mass="48603">MIGPATLAGQLLEHAEPKDQASQEGKAHTFTQASTAFACPLGLWLFCACVVLGGLFPLPDWAGEQEHLKVLHCSWRSSVDVEAGSERVTRSKSLVMGEQSRSPGRPPCPRSLGPVLKAGWLKKQRSIMKNWQQRWFVLRGDQLFYYKDKEETKPQSWPWHFGGAQKMNLVGHCVPGQLTSEEAPESEVRGLSLTLLPKTQITDVGQEAGCGWACVPPCDHFVWSSTVAPQEGLCEGTAGGKVADGDRPRWSSACAAQSPMGLVAQIPETFERVILYKLDIQPGMNVVAKPLNTVTSILAGLPPVLQIKGFISLQGTQVTELLPGPEDLGKHLFEIIPAPPERDAEPSLSRHLVPASLPISVTSRGPTTLACRVPDDGHWTDINKEEPLKAPRPKTASVRTVRFPDGPGAVLEHVLGPTAASCSFLWEEEAWDLGAVCPPPPHHTPVRG</sequence>
<dbReference type="Gene3D" id="2.30.29.30">
    <property type="entry name" value="Pleckstrin-homology domain (PH domain)/Phosphotyrosine-binding domain (PTB)"/>
    <property type="match status" value="1"/>
</dbReference>
<dbReference type="AlphaFoldDB" id="A0A8J6AHT3"/>
<evidence type="ECO:0000259" key="1">
    <source>
        <dbReference type="PROSITE" id="PS50003"/>
    </source>
</evidence>
<dbReference type="PANTHER" id="PTHR14336">
    <property type="entry name" value="TANDEM PH DOMAIN CONTAINING PROTEIN"/>
    <property type="match status" value="1"/>
</dbReference>
<dbReference type="InterPro" id="IPR051707">
    <property type="entry name" value="PI-Interact_SigTrans_Reg"/>
</dbReference>
<dbReference type="Proteomes" id="UP000700334">
    <property type="component" value="Unassembled WGS sequence"/>
</dbReference>
<proteinExistence type="predicted"/>
<reference evidence="2" key="1">
    <citation type="journal article" date="2021" name="Evol. Appl.">
        <title>The genome of the Pyrenean desman and the effects of bottlenecks and inbreeding on the genomic landscape of an endangered species.</title>
        <authorList>
            <person name="Escoda L."/>
            <person name="Castresana J."/>
        </authorList>
    </citation>
    <scope>NUCLEOTIDE SEQUENCE</scope>
    <source>
        <strain evidence="2">IBE-C5619</strain>
    </source>
</reference>
<dbReference type="Pfam" id="PF00169">
    <property type="entry name" value="PH"/>
    <property type="match status" value="1"/>
</dbReference>
<feature type="domain" description="PH" evidence="1">
    <location>
        <begin position="114"/>
        <end position="151"/>
    </location>
</feature>
<dbReference type="EMBL" id="JAGFMF010011602">
    <property type="protein sequence ID" value="KAG8519691.1"/>
    <property type="molecule type" value="Genomic_DNA"/>
</dbReference>
<accession>A0A8J6AHT3</accession>
<evidence type="ECO:0000313" key="3">
    <source>
        <dbReference type="Proteomes" id="UP000700334"/>
    </source>
</evidence>
<gene>
    <name evidence="2" type="ORF">J0S82_000722</name>
</gene>
<name>A0A8J6AHT3_GALPY</name>
<keyword evidence="3" id="KW-1185">Reference proteome</keyword>
<organism evidence="2 3">
    <name type="scientific">Galemys pyrenaicus</name>
    <name type="common">Iberian desman</name>
    <name type="synonym">Pyrenean desman</name>
    <dbReference type="NCBI Taxonomy" id="202257"/>
    <lineage>
        <taxon>Eukaryota</taxon>
        <taxon>Metazoa</taxon>
        <taxon>Chordata</taxon>
        <taxon>Craniata</taxon>
        <taxon>Vertebrata</taxon>
        <taxon>Euteleostomi</taxon>
        <taxon>Mammalia</taxon>
        <taxon>Eutheria</taxon>
        <taxon>Laurasiatheria</taxon>
        <taxon>Eulipotyphla</taxon>
        <taxon>Talpidae</taxon>
        <taxon>Galemys</taxon>
    </lineage>
</organism>
<comment type="caution">
    <text evidence="2">The sequence shown here is derived from an EMBL/GenBank/DDBJ whole genome shotgun (WGS) entry which is preliminary data.</text>
</comment>
<dbReference type="OrthoDB" id="9520114at2759"/>
<dbReference type="InterPro" id="IPR011993">
    <property type="entry name" value="PH-like_dom_sf"/>
</dbReference>
<evidence type="ECO:0000313" key="2">
    <source>
        <dbReference type="EMBL" id="KAG8519691.1"/>
    </source>
</evidence>
<protein>
    <submittedName>
        <fullName evidence="2">Rho GTPase-activating protein 22</fullName>
    </submittedName>
</protein>
<dbReference type="InterPro" id="IPR001849">
    <property type="entry name" value="PH_domain"/>
</dbReference>